<dbReference type="Gene3D" id="2.60.120.10">
    <property type="entry name" value="Jelly Rolls"/>
    <property type="match status" value="2"/>
</dbReference>
<dbReference type="Pfam" id="PF17954">
    <property type="entry name" value="Pirin_C_2"/>
    <property type="match status" value="1"/>
</dbReference>
<dbReference type="InterPro" id="IPR041602">
    <property type="entry name" value="Quercetinase_C"/>
</dbReference>
<dbReference type="InterPro" id="IPR011051">
    <property type="entry name" value="RmlC_Cupin_sf"/>
</dbReference>
<evidence type="ECO:0000313" key="6">
    <source>
        <dbReference type="Proteomes" id="UP001549691"/>
    </source>
</evidence>
<dbReference type="InterPro" id="IPR014710">
    <property type="entry name" value="RmlC-like_jellyroll"/>
</dbReference>
<evidence type="ECO:0000259" key="4">
    <source>
        <dbReference type="Pfam" id="PF17954"/>
    </source>
</evidence>
<name>A0ABV2TJI8_9RHOO</name>
<evidence type="ECO:0000256" key="2">
    <source>
        <dbReference type="RuleBase" id="RU003457"/>
    </source>
</evidence>
<keyword evidence="6" id="KW-1185">Reference proteome</keyword>
<proteinExistence type="inferred from homology"/>
<accession>A0ABV2TJI8</accession>
<feature type="domain" description="Quercetin 2,3-dioxygenase C-terminal cupin" evidence="4">
    <location>
        <begin position="146"/>
        <end position="229"/>
    </location>
</feature>
<dbReference type="EMBL" id="JBEWZI010000006">
    <property type="protein sequence ID" value="MET7014078.1"/>
    <property type="molecule type" value="Genomic_DNA"/>
</dbReference>
<feature type="domain" description="Pirin N-terminal" evidence="3">
    <location>
        <begin position="15"/>
        <end position="118"/>
    </location>
</feature>
<dbReference type="PANTHER" id="PTHR43212">
    <property type="entry name" value="QUERCETIN 2,3-DIOXYGENASE"/>
    <property type="match status" value="1"/>
</dbReference>
<dbReference type="Pfam" id="PF02678">
    <property type="entry name" value="Pirin"/>
    <property type="match status" value="1"/>
</dbReference>
<evidence type="ECO:0000259" key="3">
    <source>
        <dbReference type="Pfam" id="PF02678"/>
    </source>
</evidence>
<dbReference type="PIRSF" id="PIRSF006232">
    <property type="entry name" value="Pirin"/>
    <property type="match status" value="1"/>
</dbReference>
<dbReference type="CDD" id="cd02910">
    <property type="entry name" value="cupin_Yhhw_N"/>
    <property type="match status" value="1"/>
</dbReference>
<protein>
    <submittedName>
        <fullName evidence="5">Pirin family protein</fullName>
    </submittedName>
</protein>
<dbReference type="RefSeq" id="WP_354600534.1">
    <property type="nucleotide sequence ID" value="NZ_JBEWZI010000006.1"/>
</dbReference>
<dbReference type="InterPro" id="IPR003829">
    <property type="entry name" value="Pirin_N_dom"/>
</dbReference>
<dbReference type="SUPFAM" id="SSF51182">
    <property type="entry name" value="RmlC-like cupins"/>
    <property type="match status" value="1"/>
</dbReference>
<evidence type="ECO:0000256" key="1">
    <source>
        <dbReference type="ARBA" id="ARBA00008416"/>
    </source>
</evidence>
<sequence>MIKIFRAATLGRSDLGWLQSWFHFSFADYHDPKRIQFGALRVINDDLIAPQTGFDTHGHRDMEIISYVIDGSLTHADSMGNQRTLTRGHVQYMSAGTGVRHSEHNQGSETSRLLQIWILPDRAGYAPNYGDHEFDWAAREDKWLHLVSPEFGGAPVKIHQDANFHVTALSAGGTTRFEVYPGRQAYAVLIEGEAQINGETLKERDGLESVGTSLDISSASGAHLLVIEMAAGPAMARA</sequence>
<dbReference type="InterPro" id="IPR012093">
    <property type="entry name" value="Pirin"/>
</dbReference>
<reference evidence="5 6" key="1">
    <citation type="submission" date="2024-07" db="EMBL/GenBank/DDBJ databases">
        <title>Uliginosibacterium flavum JJ3220;KACC:17644.</title>
        <authorList>
            <person name="Kim M.K."/>
        </authorList>
    </citation>
    <scope>NUCLEOTIDE SEQUENCE [LARGE SCALE GENOMIC DNA]</scope>
    <source>
        <strain evidence="5 6">KACC:17644</strain>
    </source>
</reference>
<dbReference type="Proteomes" id="UP001549691">
    <property type="component" value="Unassembled WGS sequence"/>
</dbReference>
<evidence type="ECO:0000313" key="5">
    <source>
        <dbReference type="EMBL" id="MET7014078.1"/>
    </source>
</evidence>
<gene>
    <name evidence="5" type="ORF">ABXR19_07735</name>
</gene>
<comment type="caution">
    <text evidence="5">The sequence shown here is derived from an EMBL/GenBank/DDBJ whole genome shotgun (WGS) entry which is preliminary data.</text>
</comment>
<organism evidence="5 6">
    <name type="scientific">Uliginosibacterium flavum</name>
    <dbReference type="NCBI Taxonomy" id="1396831"/>
    <lineage>
        <taxon>Bacteria</taxon>
        <taxon>Pseudomonadati</taxon>
        <taxon>Pseudomonadota</taxon>
        <taxon>Betaproteobacteria</taxon>
        <taxon>Rhodocyclales</taxon>
        <taxon>Zoogloeaceae</taxon>
        <taxon>Uliginosibacterium</taxon>
    </lineage>
</organism>
<comment type="similarity">
    <text evidence="1 2">Belongs to the pirin family.</text>
</comment>
<dbReference type="PANTHER" id="PTHR43212:SF3">
    <property type="entry name" value="QUERCETIN 2,3-DIOXYGENASE"/>
    <property type="match status" value="1"/>
</dbReference>